<protein>
    <submittedName>
        <fullName evidence="1">Uncharacterized protein</fullName>
    </submittedName>
</protein>
<organism evidence="1">
    <name type="scientific">Anguilla anguilla</name>
    <name type="common">European freshwater eel</name>
    <name type="synonym">Muraena anguilla</name>
    <dbReference type="NCBI Taxonomy" id="7936"/>
    <lineage>
        <taxon>Eukaryota</taxon>
        <taxon>Metazoa</taxon>
        <taxon>Chordata</taxon>
        <taxon>Craniata</taxon>
        <taxon>Vertebrata</taxon>
        <taxon>Euteleostomi</taxon>
        <taxon>Actinopterygii</taxon>
        <taxon>Neopterygii</taxon>
        <taxon>Teleostei</taxon>
        <taxon>Anguilliformes</taxon>
        <taxon>Anguillidae</taxon>
        <taxon>Anguilla</taxon>
    </lineage>
</organism>
<evidence type="ECO:0000313" key="1">
    <source>
        <dbReference type="EMBL" id="JAH22261.1"/>
    </source>
</evidence>
<sequence length="43" mass="4826">MLTSSPSPALYNRRSLTPDISLSFSIHVPLTRVCCTLRLFCLD</sequence>
<reference evidence="1" key="1">
    <citation type="submission" date="2014-11" db="EMBL/GenBank/DDBJ databases">
        <authorList>
            <person name="Amaro Gonzalez C."/>
        </authorList>
    </citation>
    <scope>NUCLEOTIDE SEQUENCE</scope>
</reference>
<reference evidence="1" key="2">
    <citation type="journal article" date="2015" name="Fish Shellfish Immunol.">
        <title>Early steps in the European eel (Anguilla anguilla)-Vibrio vulnificus interaction in the gills: Role of the RtxA13 toxin.</title>
        <authorList>
            <person name="Callol A."/>
            <person name="Pajuelo D."/>
            <person name="Ebbesson L."/>
            <person name="Teles M."/>
            <person name="MacKenzie S."/>
            <person name="Amaro C."/>
        </authorList>
    </citation>
    <scope>NUCLEOTIDE SEQUENCE</scope>
</reference>
<proteinExistence type="predicted"/>
<dbReference type="EMBL" id="GBXM01086316">
    <property type="protein sequence ID" value="JAH22261.1"/>
    <property type="molecule type" value="Transcribed_RNA"/>
</dbReference>
<accession>A0A0E9QZC5</accession>
<dbReference type="AlphaFoldDB" id="A0A0E9QZC5"/>
<name>A0A0E9QZC5_ANGAN</name>